<reference evidence="2 3" key="1">
    <citation type="journal article" date="2016" name="BMC Genomics">
        <title>Comparative genomic and transcriptomic analyses of the Fuzhuan brick tea-fermentation fungus Aspergillus cristatus.</title>
        <authorList>
            <person name="Ge Y."/>
            <person name="Wang Y."/>
            <person name="Liu Y."/>
            <person name="Tan Y."/>
            <person name="Ren X."/>
            <person name="Zhang X."/>
            <person name="Hyde K.D."/>
            <person name="Liu Y."/>
            <person name="Liu Z."/>
        </authorList>
    </citation>
    <scope>NUCLEOTIDE SEQUENCE [LARGE SCALE GENOMIC DNA]</scope>
    <source>
        <strain evidence="2 3">GZAAS20.1005</strain>
    </source>
</reference>
<dbReference type="VEuPathDB" id="FungiDB:SI65_05019"/>
<dbReference type="EMBL" id="JXNT01000004">
    <property type="protein sequence ID" value="ODM20033.1"/>
    <property type="molecule type" value="Genomic_DNA"/>
</dbReference>
<accession>A0A1E3BGE3</accession>
<keyword evidence="3" id="KW-1185">Reference proteome</keyword>
<comment type="caution">
    <text evidence="2">The sequence shown here is derived from an EMBL/GenBank/DDBJ whole genome shotgun (WGS) entry which is preliminary data.</text>
</comment>
<feature type="compositionally biased region" description="Polar residues" evidence="1">
    <location>
        <begin position="187"/>
        <end position="209"/>
    </location>
</feature>
<name>A0A1E3BGE3_ASPCR</name>
<evidence type="ECO:0000313" key="2">
    <source>
        <dbReference type="EMBL" id="ODM20033.1"/>
    </source>
</evidence>
<feature type="compositionally biased region" description="Basic and acidic residues" evidence="1">
    <location>
        <begin position="69"/>
        <end position="82"/>
    </location>
</feature>
<organism evidence="2 3">
    <name type="scientific">Aspergillus cristatus</name>
    <name type="common">Chinese Fuzhuan brick tea-fermentation fungus</name>
    <name type="synonym">Eurotium cristatum</name>
    <dbReference type="NCBI Taxonomy" id="573508"/>
    <lineage>
        <taxon>Eukaryota</taxon>
        <taxon>Fungi</taxon>
        <taxon>Dikarya</taxon>
        <taxon>Ascomycota</taxon>
        <taxon>Pezizomycotina</taxon>
        <taxon>Eurotiomycetes</taxon>
        <taxon>Eurotiomycetidae</taxon>
        <taxon>Eurotiales</taxon>
        <taxon>Aspergillaceae</taxon>
        <taxon>Aspergillus</taxon>
        <taxon>Aspergillus subgen. Aspergillus</taxon>
    </lineage>
</organism>
<protein>
    <submittedName>
        <fullName evidence="2">Uncharacterized protein</fullName>
    </submittedName>
</protein>
<proteinExistence type="predicted"/>
<feature type="region of interest" description="Disordered" evidence="1">
    <location>
        <begin position="187"/>
        <end position="215"/>
    </location>
</feature>
<evidence type="ECO:0000313" key="3">
    <source>
        <dbReference type="Proteomes" id="UP000094569"/>
    </source>
</evidence>
<dbReference type="AlphaFoldDB" id="A0A1E3BGE3"/>
<gene>
    <name evidence="2" type="ORF">SI65_05019</name>
</gene>
<feature type="region of interest" description="Disordered" evidence="1">
    <location>
        <begin position="1"/>
        <end position="121"/>
    </location>
</feature>
<dbReference type="OrthoDB" id="674604at2759"/>
<dbReference type="Proteomes" id="UP000094569">
    <property type="component" value="Unassembled WGS sequence"/>
</dbReference>
<feature type="compositionally biased region" description="Basic and acidic residues" evidence="1">
    <location>
        <begin position="112"/>
        <end position="121"/>
    </location>
</feature>
<evidence type="ECO:0000256" key="1">
    <source>
        <dbReference type="SAM" id="MobiDB-lite"/>
    </source>
</evidence>
<sequence length="402" mass="44895">MISKIGATKSAFYNTLPHPTIPSVRLSWRGKPSKDKTQQEATETAAVKALVEELATQAPLPTQPEAEDREDKKNKEEERVNDLESQDDETTKKIEARSQNGPGADSTPDDEPQAKESKPSDVRVVYPNPIIVTSAGIRGIFDIQRMLISIQETDLLWDNVHNAAPGNELRVPQQLELTEVIESQLFQNSGEPGDSTPNADKTDTSPPTEESNDTTEDDLHAIAGEWVLARFSHVEGAEWFLCCLELGSGEDFYAHRIPIDAFSFHDGVPEARLIDHWQTYMTKQKRLMCEFLLSFLESRIEFQSANQHLDKWANLAREQLLEKALNGSSVRLFNNLFANMSGSEAKAMFQAAGHGLSGMKYKAFAKLSKPGHEKSGHAIRKMSDGGHLFPMMYHSSQSIHMF</sequence>